<accession>A0AAJ0HZS5</accession>
<name>A0AAJ0HZS5_9PEZI</name>
<dbReference type="AlphaFoldDB" id="A0AAJ0HZS5"/>
<protein>
    <submittedName>
        <fullName evidence="2">Uncharacterized protein</fullName>
    </submittedName>
</protein>
<dbReference type="GeneID" id="87871611"/>
<dbReference type="RefSeq" id="XP_062688514.1">
    <property type="nucleotide sequence ID" value="XM_062833989.1"/>
</dbReference>
<reference evidence="2 3" key="1">
    <citation type="journal article" date="2023" name="Mol. Phylogenet. Evol.">
        <title>Genome-scale phylogeny and comparative genomics of the fungal order Sordariales.</title>
        <authorList>
            <person name="Hensen N."/>
            <person name="Bonometti L."/>
            <person name="Westerberg I."/>
            <person name="Brannstrom I.O."/>
            <person name="Guillou S."/>
            <person name="Cros-Aarteil S."/>
            <person name="Calhoun S."/>
            <person name="Haridas S."/>
            <person name="Kuo A."/>
            <person name="Mondo S."/>
            <person name="Pangilinan J."/>
            <person name="Riley R."/>
            <person name="LaButti K."/>
            <person name="Andreopoulos B."/>
            <person name="Lipzen A."/>
            <person name="Chen C."/>
            <person name="Yan M."/>
            <person name="Daum C."/>
            <person name="Ng V."/>
            <person name="Clum A."/>
            <person name="Steindorff A."/>
            <person name="Ohm R.A."/>
            <person name="Martin F."/>
            <person name="Silar P."/>
            <person name="Natvig D.O."/>
            <person name="Lalanne C."/>
            <person name="Gautier V."/>
            <person name="Ament-Velasquez S.L."/>
            <person name="Kruys A."/>
            <person name="Hutchinson M.I."/>
            <person name="Powell A.J."/>
            <person name="Barry K."/>
            <person name="Miller A.N."/>
            <person name="Grigoriev I.V."/>
            <person name="Debuchy R."/>
            <person name="Gladieux P."/>
            <person name="Hiltunen Thoren M."/>
            <person name="Johannesson H."/>
        </authorList>
    </citation>
    <scope>NUCLEOTIDE SEQUENCE [LARGE SCALE GENOMIC DNA]</scope>
    <source>
        <strain evidence="2 3">FGSC 10403</strain>
    </source>
</reference>
<proteinExistence type="predicted"/>
<keyword evidence="3" id="KW-1185">Reference proteome</keyword>
<dbReference type="Proteomes" id="UP001285908">
    <property type="component" value="Unassembled WGS sequence"/>
</dbReference>
<feature type="compositionally biased region" description="Basic and acidic residues" evidence="1">
    <location>
        <begin position="1"/>
        <end position="11"/>
    </location>
</feature>
<feature type="region of interest" description="Disordered" evidence="1">
    <location>
        <begin position="1"/>
        <end position="23"/>
    </location>
</feature>
<comment type="caution">
    <text evidence="2">The sequence shown here is derived from an EMBL/GenBank/DDBJ whole genome shotgun (WGS) entry which is preliminary data.</text>
</comment>
<organism evidence="2 3">
    <name type="scientific">Neurospora hispaniola</name>
    <dbReference type="NCBI Taxonomy" id="588809"/>
    <lineage>
        <taxon>Eukaryota</taxon>
        <taxon>Fungi</taxon>
        <taxon>Dikarya</taxon>
        <taxon>Ascomycota</taxon>
        <taxon>Pezizomycotina</taxon>
        <taxon>Sordariomycetes</taxon>
        <taxon>Sordariomycetidae</taxon>
        <taxon>Sordariales</taxon>
        <taxon>Sordariaceae</taxon>
        <taxon>Neurospora</taxon>
    </lineage>
</organism>
<evidence type="ECO:0000313" key="2">
    <source>
        <dbReference type="EMBL" id="KAK3485751.1"/>
    </source>
</evidence>
<sequence>MKSLTHSDKSKRSLSGSRAGPRDGGLRHAMESCYSLELCAIGFPFKWRHCGCGCRNMSWYSKRPFEHVRRRPGVPTHLVRPLCCCSCCRSLVRISEPWGEGGHCSNTNITRDGIAQRQQCSQQINRQKPRPNTLAVDSPGFTIRRHHPDTCQAHQDQCVRRGPSISCLEGIQPSHASRW</sequence>
<evidence type="ECO:0000313" key="3">
    <source>
        <dbReference type="Proteomes" id="UP001285908"/>
    </source>
</evidence>
<dbReference type="EMBL" id="JAULSX010000009">
    <property type="protein sequence ID" value="KAK3485751.1"/>
    <property type="molecule type" value="Genomic_DNA"/>
</dbReference>
<evidence type="ECO:0000256" key="1">
    <source>
        <dbReference type="SAM" id="MobiDB-lite"/>
    </source>
</evidence>
<gene>
    <name evidence="2" type="ORF">B0T23DRAFT_237810</name>
</gene>